<dbReference type="InterPro" id="IPR038152">
    <property type="entry name" value="Carbam_trans_C_sf"/>
</dbReference>
<evidence type="ECO:0000313" key="5">
    <source>
        <dbReference type="Proteomes" id="UP000462055"/>
    </source>
</evidence>
<proteinExistence type="inferred from homology"/>
<reference evidence="4" key="1">
    <citation type="submission" date="2019-12" db="EMBL/GenBank/DDBJ databases">
        <title>Actinomadura physcomitrii sp. nov., a novel actinomycete isolated from moss [Physcomitrium sphaericum (Ludw) Fuernr].</title>
        <authorList>
            <person name="Zhuang X."/>
        </authorList>
    </citation>
    <scope>NUCLEOTIDE SEQUENCE [LARGE SCALE GENOMIC DNA]</scope>
    <source>
        <strain evidence="4">LD22</strain>
    </source>
</reference>
<keyword evidence="5" id="KW-1185">Reference proteome</keyword>
<dbReference type="Pfam" id="PF02543">
    <property type="entry name" value="Carbam_trans_N"/>
    <property type="match status" value="1"/>
</dbReference>
<name>A0A6I4MRP0_9ACTN</name>
<dbReference type="AlphaFoldDB" id="A0A6I4MRP0"/>
<sequence length="662" mass="72605">MLVLGLAGHFSPPDVELAPGLGYGYAHDAAACLIRDGELVAAVEEERLNRVKKTTKFPINAIRACLATAGVAPSRIDAVGHYVREDFLDIALGNVYAENPRLPLRSSRELITGHLSDGLGIDVPSDRLLYNEHHVCHAMSSFVRSGMEEALVVVMDFRGELHSTTIFLGREGRLERLAAYGLEQSLGRFYENHIKLLGYRLGDEYKVMGLAPYGNPDTYRGLFSSMYTLRDNGDFDLNTNPNAFLMNGFLPRRRDEEFTERHRDFAAGLQAALEELATHVIAHWAEHTGITRLCFVGGVAHNSSLNGLLLRSGRFTEIFVHPVSHDAGAAEGAALGAADLLGASRPQPRLRSASVGPGLGTANEIEKQLAAWGDLIEYAQPADIVAESARLLADGAVLGWAQGRSEYGPRALGNRSILADPRPAGNKQRINSMVKKREAYRPFAPVVTREAAAEYFDLPARTKADYEFMSFVVNVREDRRAELGAVTHVDGSARLQIVDPDAAPRFHRLVRAFGELTGTPVLLNTSFNNNAEPIVQDVRDALTCFLTTGIDYLVVEDFLVRRRRDGEPAIDGLIPEFRPVARLVKRVRTTVSGKRDVVHEIFMDVPFGARTQISAGAFAVLEAADGARSLASLADAAGGLDADIRAELYRLWQGRFFLLRPE</sequence>
<protein>
    <submittedName>
        <fullName evidence="4">Carbamoyltransferase</fullName>
    </submittedName>
</protein>
<dbReference type="SUPFAM" id="SSF53067">
    <property type="entry name" value="Actin-like ATPase domain"/>
    <property type="match status" value="1"/>
</dbReference>
<gene>
    <name evidence="4" type="ORF">F8568_032295</name>
</gene>
<dbReference type="InterPro" id="IPR031730">
    <property type="entry name" value="Carbam_trans_C"/>
</dbReference>
<dbReference type="PANTHER" id="PTHR34847:SF1">
    <property type="entry name" value="NODULATION PROTEIN U"/>
    <property type="match status" value="1"/>
</dbReference>
<evidence type="ECO:0000259" key="2">
    <source>
        <dbReference type="Pfam" id="PF02543"/>
    </source>
</evidence>
<evidence type="ECO:0000313" key="4">
    <source>
        <dbReference type="EMBL" id="MWA04966.1"/>
    </source>
</evidence>
<dbReference type="Proteomes" id="UP000462055">
    <property type="component" value="Unassembled WGS sequence"/>
</dbReference>
<dbReference type="Pfam" id="PF16861">
    <property type="entry name" value="Carbam_trans_C"/>
    <property type="match status" value="1"/>
</dbReference>
<dbReference type="EMBL" id="WBMS02000032">
    <property type="protein sequence ID" value="MWA04966.1"/>
    <property type="molecule type" value="Genomic_DNA"/>
</dbReference>
<dbReference type="InterPro" id="IPR051338">
    <property type="entry name" value="NodU/CmcH_Carbamoyltrnsfr"/>
</dbReference>
<dbReference type="PANTHER" id="PTHR34847">
    <property type="entry name" value="NODULATION PROTEIN U"/>
    <property type="match status" value="1"/>
</dbReference>
<accession>A0A6I4MRP0</accession>
<comment type="caution">
    <text evidence="4">The sequence shown here is derived from an EMBL/GenBank/DDBJ whole genome shotgun (WGS) entry which is preliminary data.</text>
</comment>
<comment type="similarity">
    <text evidence="1">Belongs to the NodU/CmcH family.</text>
</comment>
<dbReference type="InterPro" id="IPR003696">
    <property type="entry name" value="Carbtransf_dom"/>
</dbReference>
<dbReference type="RefSeq" id="WP_151597468.1">
    <property type="nucleotide sequence ID" value="NZ_WBMS02000032.1"/>
</dbReference>
<organism evidence="4 5">
    <name type="scientific">Actinomadura physcomitrii</name>
    <dbReference type="NCBI Taxonomy" id="2650748"/>
    <lineage>
        <taxon>Bacteria</taxon>
        <taxon>Bacillati</taxon>
        <taxon>Actinomycetota</taxon>
        <taxon>Actinomycetes</taxon>
        <taxon>Streptosporangiales</taxon>
        <taxon>Thermomonosporaceae</taxon>
        <taxon>Actinomadura</taxon>
    </lineage>
</organism>
<dbReference type="Gene3D" id="3.30.420.40">
    <property type="match status" value="2"/>
</dbReference>
<feature type="domain" description="Carbamoyltransferase C-terminal" evidence="3">
    <location>
        <begin position="389"/>
        <end position="562"/>
    </location>
</feature>
<evidence type="ECO:0000259" key="3">
    <source>
        <dbReference type="Pfam" id="PF16861"/>
    </source>
</evidence>
<dbReference type="InterPro" id="IPR043129">
    <property type="entry name" value="ATPase_NBD"/>
</dbReference>
<dbReference type="Gene3D" id="3.90.870.20">
    <property type="entry name" value="Carbamoyltransferase, C-terminal domain"/>
    <property type="match status" value="1"/>
</dbReference>
<feature type="domain" description="Carbamoyltransferase" evidence="2">
    <location>
        <begin position="24"/>
        <end position="335"/>
    </location>
</feature>
<dbReference type="GO" id="GO:0016740">
    <property type="term" value="F:transferase activity"/>
    <property type="evidence" value="ECO:0007669"/>
    <property type="project" value="UniProtKB-KW"/>
</dbReference>
<evidence type="ECO:0000256" key="1">
    <source>
        <dbReference type="ARBA" id="ARBA00006129"/>
    </source>
</evidence>